<dbReference type="InterPro" id="IPR039986">
    <property type="entry name" value="CFAP210"/>
</dbReference>
<dbReference type="PANTHER" id="PTHR28663">
    <property type="entry name" value="COILED-COIL DOMAIN-CONTAINING PROTEIN 173"/>
    <property type="match status" value="1"/>
</dbReference>
<keyword evidence="3" id="KW-1185">Reference proteome</keyword>
<sequence>MATASAPVVQYGRRKGSSRGQAADKVTGNGDLTVKPVDLRQVTVLPKADWERIVNYNNTLEDEERRLYEERKEQEALHLQSQEVVKNWTNTISGLRQKRLKSKKLREEKEEEEKKKIDLEEAQYQAEKRREAIEKRP</sequence>
<evidence type="ECO:0000313" key="2">
    <source>
        <dbReference type="EMBL" id="CAI9544874.1"/>
    </source>
</evidence>
<feature type="compositionally biased region" description="Basic and acidic residues" evidence="1">
    <location>
        <begin position="105"/>
        <end position="119"/>
    </location>
</feature>
<organism evidence="2 3">
    <name type="scientific">Staurois parvus</name>
    <dbReference type="NCBI Taxonomy" id="386267"/>
    <lineage>
        <taxon>Eukaryota</taxon>
        <taxon>Metazoa</taxon>
        <taxon>Chordata</taxon>
        <taxon>Craniata</taxon>
        <taxon>Vertebrata</taxon>
        <taxon>Euteleostomi</taxon>
        <taxon>Amphibia</taxon>
        <taxon>Batrachia</taxon>
        <taxon>Anura</taxon>
        <taxon>Neobatrachia</taxon>
        <taxon>Ranoidea</taxon>
        <taxon>Ranidae</taxon>
        <taxon>Staurois</taxon>
    </lineage>
</organism>
<feature type="non-terminal residue" evidence="2">
    <location>
        <position position="137"/>
    </location>
</feature>
<dbReference type="PANTHER" id="PTHR28663:SF1">
    <property type="entry name" value="CILIA- AND FLAGELLA- ASSOCIATED PROTEIN 210"/>
    <property type="match status" value="1"/>
</dbReference>
<comment type="caution">
    <text evidence="2">The sequence shown here is derived from an EMBL/GenBank/DDBJ whole genome shotgun (WGS) entry which is preliminary data.</text>
</comment>
<accession>A0ABN9BB98</accession>
<feature type="compositionally biased region" description="Basic and acidic residues" evidence="1">
    <location>
        <begin position="126"/>
        <end position="137"/>
    </location>
</feature>
<dbReference type="EMBL" id="CATNWA010003238">
    <property type="protein sequence ID" value="CAI9544874.1"/>
    <property type="molecule type" value="Genomic_DNA"/>
</dbReference>
<protein>
    <submittedName>
        <fullName evidence="2">Uncharacterized protein</fullName>
    </submittedName>
</protein>
<gene>
    <name evidence="2" type="ORF">SPARVUS_LOCUS2559745</name>
</gene>
<proteinExistence type="predicted"/>
<evidence type="ECO:0000313" key="3">
    <source>
        <dbReference type="Proteomes" id="UP001162483"/>
    </source>
</evidence>
<evidence type="ECO:0000256" key="1">
    <source>
        <dbReference type="SAM" id="MobiDB-lite"/>
    </source>
</evidence>
<feature type="region of interest" description="Disordered" evidence="1">
    <location>
        <begin position="1"/>
        <end position="31"/>
    </location>
</feature>
<feature type="region of interest" description="Disordered" evidence="1">
    <location>
        <begin position="99"/>
        <end position="137"/>
    </location>
</feature>
<reference evidence="2" key="1">
    <citation type="submission" date="2023-05" db="EMBL/GenBank/DDBJ databases">
        <authorList>
            <person name="Stuckert A."/>
        </authorList>
    </citation>
    <scope>NUCLEOTIDE SEQUENCE</scope>
</reference>
<name>A0ABN9BB98_9NEOB</name>
<dbReference type="Proteomes" id="UP001162483">
    <property type="component" value="Unassembled WGS sequence"/>
</dbReference>